<reference evidence="2 3" key="1">
    <citation type="submission" date="2017-07" db="EMBL/GenBank/DDBJ databases">
        <title>Fictibacillus sp. nov. GDSW-R2A3 Genome sequencing and assembly.</title>
        <authorList>
            <person name="Mayilraj S."/>
        </authorList>
    </citation>
    <scope>NUCLEOTIDE SEQUENCE [LARGE SCALE GENOMIC DNA]</scope>
    <source>
        <strain evidence="2 3">GDSW-R2A3</strain>
    </source>
</reference>
<evidence type="ECO:0000313" key="2">
    <source>
        <dbReference type="EMBL" id="OYD56682.1"/>
    </source>
</evidence>
<dbReference type="InterPro" id="IPR029050">
    <property type="entry name" value="Immunoprotect_excell_Ig-like"/>
</dbReference>
<evidence type="ECO:0000313" key="3">
    <source>
        <dbReference type="Proteomes" id="UP000215059"/>
    </source>
</evidence>
<dbReference type="AlphaFoldDB" id="A0A235F620"/>
<organism evidence="2 3">
    <name type="scientific">Fictibacillus aquaticus</name>
    <dbReference type="NCBI Taxonomy" id="2021314"/>
    <lineage>
        <taxon>Bacteria</taxon>
        <taxon>Bacillati</taxon>
        <taxon>Bacillota</taxon>
        <taxon>Bacilli</taxon>
        <taxon>Bacillales</taxon>
        <taxon>Fictibacillaceae</taxon>
        <taxon>Fictibacillus</taxon>
    </lineage>
</organism>
<keyword evidence="3" id="KW-1185">Reference proteome</keyword>
<dbReference type="OrthoDB" id="2942566at2"/>
<keyword evidence="1" id="KW-0732">Signal</keyword>
<proteinExistence type="predicted"/>
<protein>
    <recommendedName>
        <fullName evidence="4">DUF4352 domain-containing protein</fullName>
    </recommendedName>
</protein>
<dbReference type="EMBL" id="NOII01000011">
    <property type="protein sequence ID" value="OYD56682.1"/>
    <property type="molecule type" value="Genomic_DNA"/>
</dbReference>
<evidence type="ECO:0008006" key="4">
    <source>
        <dbReference type="Google" id="ProtNLM"/>
    </source>
</evidence>
<dbReference type="Gene3D" id="2.60.40.1240">
    <property type="match status" value="1"/>
</dbReference>
<evidence type="ECO:0000256" key="1">
    <source>
        <dbReference type="ARBA" id="ARBA00022729"/>
    </source>
</evidence>
<dbReference type="RefSeq" id="WP_094253697.1">
    <property type="nucleotide sequence ID" value="NZ_JBHLXL010000002.1"/>
</dbReference>
<sequence>MGKKKIIALAAVLLAVIAWGTRVYYVNAEVARKYNVETFRIGDIVPIDEAEFKVKNISYGKAEKTNGFTFVPFSVEMEVKNTSDKNVSAINLIETKLAFGYNYYQTRDGEFEPVTLRNLPPGATETILLTYQVDAKFKDTKGKLYLDQHLYKEHVSKEYKKGKRYGIAIEF</sequence>
<comment type="caution">
    <text evidence="2">The sequence shown here is derived from an EMBL/GenBank/DDBJ whole genome shotgun (WGS) entry which is preliminary data.</text>
</comment>
<name>A0A235F620_9BACL</name>
<gene>
    <name evidence="2" type="ORF">CGZ90_16880</name>
</gene>
<dbReference type="Proteomes" id="UP000215059">
    <property type="component" value="Unassembled WGS sequence"/>
</dbReference>
<accession>A0A235F620</accession>